<dbReference type="InterPro" id="IPR003697">
    <property type="entry name" value="Maf-like"/>
</dbReference>
<dbReference type="GO" id="GO:0047429">
    <property type="term" value="F:nucleoside triphosphate diphosphatase activity"/>
    <property type="evidence" value="ECO:0007669"/>
    <property type="project" value="UniProtKB-EC"/>
</dbReference>
<dbReference type="EC" id="3.6.1.9" evidence="4"/>
<feature type="active site" description="Proton acceptor" evidence="4">
    <location>
        <position position="77"/>
    </location>
</feature>
<comment type="caution">
    <text evidence="5">The sequence shown here is derived from an EMBL/GenBank/DDBJ whole genome shotgun (WGS) entry which is preliminary data.</text>
</comment>
<comment type="caution">
    <text evidence="4">Lacks conserved residue(s) required for the propagation of feature annotation.</text>
</comment>
<evidence type="ECO:0000256" key="2">
    <source>
        <dbReference type="ARBA" id="ARBA00022801"/>
    </source>
</evidence>
<evidence type="ECO:0000313" key="5">
    <source>
        <dbReference type="EMBL" id="GGG98194.1"/>
    </source>
</evidence>
<gene>
    <name evidence="5" type="ORF">GCM10011416_15370</name>
</gene>
<feature type="site" description="Important for substrate specificity" evidence="4">
    <location>
        <position position="19"/>
    </location>
</feature>
<organism evidence="5 6">
    <name type="scientific">Polaribacter pacificus</name>
    <dbReference type="NCBI Taxonomy" id="1775173"/>
    <lineage>
        <taxon>Bacteria</taxon>
        <taxon>Pseudomonadati</taxon>
        <taxon>Bacteroidota</taxon>
        <taxon>Flavobacteriia</taxon>
        <taxon>Flavobacteriales</taxon>
        <taxon>Flavobacteriaceae</taxon>
    </lineage>
</organism>
<proteinExistence type="inferred from homology"/>
<dbReference type="CDD" id="cd00555">
    <property type="entry name" value="Maf"/>
    <property type="match status" value="1"/>
</dbReference>
<evidence type="ECO:0000256" key="3">
    <source>
        <dbReference type="ARBA" id="ARBA00023080"/>
    </source>
</evidence>
<dbReference type="GO" id="GO:0005737">
    <property type="term" value="C:cytoplasm"/>
    <property type="evidence" value="ECO:0007669"/>
    <property type="project" value="UniProtKB-SubCell"/>
</dbReference>
<dbReference type="AlphaFoldDB" id="A0A917ME97"/>
<sequence>MLQEKLAQYKVVLASKSPRRQQIFKELGIPFEIQLKEVKEVYPSHLVAAEITDYLAELKATAFKDSLHDNRLVITSDTIVWLDDKALGKPVDEEHAKEMLQKISGKKHQVISSISLTHQDFQKTFHDITEVYFKDLTSEEINYYVQKYQPYDKAGSYGIQEWIGYIGIEKIEGSYFNVMGLPVHKLYKELMQL</sequence>
<dbReference type="NCBIfam" id="TIGR00172">
    <property type="entry name" value="maf"/>
    <property type="match status" value="1"/>
</dbReference>
<keyword evidence="3 4" id="KW-0546">Nucleotide metabolism</keyword>
<evidence type="ECO:0000256" key="1">
    <source>
        <dbReference type="ARBA" id="ARBA00001968"/>
    </source>
</evidence>
<evidence type="ECO:0000313" key="6">
    <source>
        <dbReference type="Proteomes" id="UP000633278"/>
    </source>
</evidence>
<keyword evidence="6" id="KW-1185">Reference proteome</keyword>
<dbReference type="HAMAP" id="MF_00528">
    <property type="entry name" value="Maf"/>
    <property type="match status" value="1"/>
</dbReference>
<dbReference type="GO" id="GO:0009117">
    <property type="term" value="P:nucleotide metabolic process"/>
    <property type="evidence" value="ECO:0007669"/>
    <property type="project" value="UniProtKB-KW"/>
</dbReference>
<reference evidence="5" key="1">
    <citation type="journal article" date="2014" name="Int. J. Syst. Evol. Microbiol.">
        <title>Complete genome sequence of Corynebacterium casei LMG S-19264T (=DSM 44701T), isolated from a smear-ripened cheese.</title>
        <authorList>
            <consortium name="US DOE Joint Genome Institute (JGI-PGF)"/>
            <person name="Walter F."/>
            <person name="Albersmeier A."/>
            <person name="Kalinowski J."/>
            <person name="Ruckert C."/>
        </authorList>
    </citation>
    <scope>NUCLEOTIDE SEQUENCE</scope>
    <source>
        <strain evidence="5">CGMCC 1.15763</strain>
    </source>
</reference>
<comment type="catalytic activity">
    <reaction evidence="4">
        <text>UTP + H2O = UMP + diphosphate + H(+)</text>
        <dbReference type="Rhea" id="RHEA:29395"/>
        <dbReference type="ChEBI" id="CHEBI:15377"/>
        <dbReference type="ChEBI" id="CHEBI:15378"/>
        <dbReference type="ChEBI" id="CHEBI:33019"/>
        <dbReference type="ChEBI" id="CHEBI:46398"/>
        <dbReference type="ChEBI" id="CHEBI:57865"/>
        <dbReference type="EC" id="3.6.1.9"/>
    </reaction>
</comment>
<dbReference type="PANTHER" id="PTHR43213:SF5">
    <property type="entry name" value="BIFUNCTIONAL DTTP_UTP PYROPHOSPHATASE_METHYLTRANSFERASE PROTEIN-RELATED"/>
    <property type="match status" value="1"/>
</dbReference>
<dbReference type="InterPro" id="IPR029001">
    <property type="entry name" value="ITPase-like_fam"/>
</dbReference>
<protein>
    <recommendedName>
        <fullName evidence="4">dTTP/UTP pyrophosphatase</fullName>
        <shortName evidence="4">dTTPase/UTPase</shortName>
        <ecNumber evidence="4">3.6.1.9</ecNumber>
    </recommendedName>
    <alternativeName>
        <fullName evidence="4">Nucleoside triphosphate pyrophosphatase</fullName>
    </alternativeName>
    <alternativeName>
        <fullName evidence="4">Nucleotide pyrophosphatase</fullName>
        <shortName evidence="4">Nucleotide PPase</shortName>
    </alternativeName>
</protein>
<dbReference type="Proteomes" id="UP000633278">
    <property type="component" value="Unassembled WGS sequence"/>
</dbReference>
<dbReference type="EMBL" id="BMJW01000002">
    <property type="protein sequence ID" value="GGG98194.1"/>
    <property type="molecule type" value="Genomic_DNA"/>
</dbReference>
<comment type="function">
    <text evidence="4">Nucleoside triphosphate pyrophosphatase that hydrolyzes dTTP and UTP. May have a dual role in cell division arrest and in preventing the incorporation of modified nucleotides into cellular nucleic acids.</text>
</comment>
<comment type="catalytic activity">
    <reaction evidence="4">
        <text>dTTP + H2O = dTMP + diphosphate + H(+)</text>
        <dbReference type="Rhea" id="RHEA:28534"/>
        <dbReference type="ChEBI" id="CHEBI:15377"/>
        <dbReference type="ChEBI" id="CHEBI:15378"/>
        <dbReference type="ChEBI" id="CHEBI:33019"/>
        <dbReference type="ChEBI" id="CHEBI:37568"/>
        <dbReference type="ChEBI" id="CHEBI:63528"/>
        <dbReference type="EC" id="3.6.1.9"/>
    </reaction>
</comment>
<keyword evidence="2 4" id="KW-0378">Hydrolase</keyword>
<accession>A0A917ME97</accession>
<comment type="similarity">
    <text evidence="4">Belongs to the Maf family. YhdE subfamily.</text>
</comment>
<comment type="subcellular location">
    <subcellularLocation>
        <location evidence="4">Cytoplasm</location>
    </subcellularLocation>
</comment>
<feature type="site" description="Important for substrate specificity" evidence="4">
    <location>
        <position position="160"/>
    </location>
</feature>
<dbReference type="SUPFAM" id="SSF52972">
    <property type="entry name" value="ITPase-like"/>
    <property type="match status" value="1"/>
</dbReference>
<dbReference type="PIRSF" id="PIRSF006305">
    <property type="entry name" value="Maf"/>
    <property type="match status" value="1"/>
</dbReference>
<dbReference type="Pfam" id="PF02545">
    <property type="entry name" value="Maf"/>
    <property type="match status" value="1"/>
</dbReference>
<comment type="cofactor">
    <cofactor evidence="1 4">
        <name>a divalent metal cation</name>
        <dbReference type="ChEBI" id="CHEBI:60240"/>
    </cofactor>
</comment>
<name>A0A917ME97_9FLAO</name>
<keyword evidence="4" id="KW-0963">Cytoplasm</keyword>
<evidence type="ECO:0000256" key="4">
    <source>
        <dbReference type="HAMAP-Rule" id="MF_00528"/>
    </source>
</evidence>
<dbReference type="RefSeq" id="WP_188598740.1">
    <property type="nucleotide sequence ID" value="NZ_BMJW01000002.1"/>
</dbReference>
<feature type="site" description="Important for substrate specificity" evidence="4">
    <location>
        <position position="78"/>
    </location>
</feature>
<dbReference type="PANTHER" id="PTHR43213">
    <property type="entry name" value="BIFUNCTIONAL DTTP/UTP PYROPHOSPHATASE/METHYLTRANSFERASE PROTEIN-RELATED"/>
    <property type="match status" value="1"/>
</dbReference>
<reference evidence="5" key="2">
    <citation type="submission" date="2020-09" db="EMBL/GenBank/DDBJ databases">
        <authorList>
            <person name="Sun Q."/>
            <person name="Zhou Y."/>
        </authorList>
    </citation>
    <scope>NUCLEOTIDE SEQUENCE</scope>
    <source>
        <strain evidence="5">CGMCC 1.15763</strain>
    </source>
</reference>
<dbReference type="Gene3D" id="3.90.950.10">
    <property type="match status" value="1"/>
</dbReference>